<dbReference type="InterPro" id="IPR001387">
    <property type="entry name" value="Cro/C1-type_HTH"/>
</dbReference>
<evidence type="ECO:0000313" key="3">
    <source>
        <dbReference type="EMBL" id="SFM25411.1"/>
    </source>
</evidence>
<evidence type="ECO:0000259" key="2">
    <source>
        <dbReference type="PROSITE" id="PS50943"/>
    </source>
</evidence>
<dbReference type="PROSITE" id="PS50943">
    <property type="entry name" value="HTH_CROC1"/>
    <property type="match status" value="1"/>
</dbReference>
<feature type="domain" description="HTH cro/C1-type" evidence="2">
    <location>
        <begin position="45"/>
        <end position="99"/>
    </location>
</feature>
<dbReference type="Gene3D" id="1.10.260.40">
    <property type="entry name" value="lambda repressor-like DNA-binding domains"/>
    <property type="match status" value="1"/>
</dbReference>
<dbReference type="Proteomes" id="UP000199048">
    <property type="component" value="Unassembled WGS sequence"/>
</dbReference>
<dbReference type="CDD" id="cd00093">
    <property type="entry name" value="HTH_XRE"/>
    <property type="match status" value="1"/>
</dbReference>
<dbReference type="Pfam" id="PF01381">
    <property type="entry name" value="HTH_3"/>
    <property type="match status" value="1"/>
</dbReference>
<keyword evidence="4" id="KW-1185">Reference proteome</keyword>
<dbReference type="AlphaFoldDB" id="A0A1I4PCC6"/>
<dbReference type="EMBL" id="FOTK01000024">
    <property type="protein sequence ID" value="SFM25411.1"/>
    <property type="molecule type" value="Genomic_DNA"/>
</dbReference>
<protein>
    <submittedName>
        <fullName evidence="3">Transcriptional regulator, contains XRE-family HTH domain</fullName>
    </submittedName>
</protein>
<dbReference type="InterPro" id="IPR010982">
    <property type="entry name" value="Lambda_DNA-bd_dom_sf"/>
</dbReference>
<evidence type="ECO:0000256" key="1">
    <source>
        <dbReference type="SAM" id="MobiDB-lite"/>
    </source>
</evidence>
<dbReference type="GO" id="GO:0003677">
    <property type="term" value="F:DNA binding"/>
    <property type="evidence" value="ECO:0007669"/>
    <property type="project" value="InterPro"/>
</dbReference>
<proteinExistence type="predicted"/>
<reference evidence="4" key="1">
    <citation type="submission" date="2016-10" db="EMBL/GenBank/DDBJ databases">
        <authorList>
            <person name="Varghese N."/>
            <person name="Submissions S."/>
        </authorList>
    </citation>
    <scope>NUCLEOTIDE SEQUENCE [LARGE SCALE GENOMIC DNA]</scope>
    <source>
        <strain evidence="4">BL36</strain>
    </source>
</reference>
<dbReference type="InterPro" id="IPR052345">
    <property type="entry name" value="Rad_response_metalloprotease"/>
</dbReference>
<dbReference type="PANTHER" id="PTHR43236">
    <property type="entry name" value="ANTITOXIN HIGA1"/>
    <property type="match status" value="1"/>
</dbReference>
<name>A0A1I4PCC6_9HYPH</name>
<organism evidence="3 4">
    <name type="scientific">Methylobacterium pseudosasicola</name>
    <dbReference type="NCBI Taxonomy" id="582667"/>
    <lineage>
        <taxon>Bacteria</taxon>
        <taxon>Pseudomonadati</taxon>
        <taxon>Pseudomonadota</taxon>
        <taxon>Alphaproteobacteria</taxon>
        <taxon>Hyphomicrobiales</taxon>
        <taxon>Methylobacteriaceae</taxon>
        <taxon>Methylobacterium</taxon>
    </lineage>
</organism>
<dbReference type="SUPFAM" id="SSF47413">
    <property type="entry name" value="lambda repressor-like DNA-binding domains"/>
    <property type="match status" value="1"/>
</dbReference>
<dbReference type="STRING" id="582667.SAMN05192568_102421"/>
<gene>
    <name evidence="3" type="ORF">SAMN05192568_102421</name>
</gene>
<dbReference type="PANTHER" id="PTHR43236:SF2">
    <property type="entry name" value="BLL0069 PROTEIN"/>
    <property type="match status" value="1"/>
</dbReference>
<dbReference type="SMART" id="SM00530">
    <property type="entry name" value="HTH_XRE"/>
    <property type="match status" value="1"/>
</dbReference>
<evidence type="ECO:0000313" key="4">
    <source>
        <dbReference type="Proteomes" id="UP000199048"/>
    </source>
</evidence>
<feature type="compositionally biased region" description="Basic and acidic residues" evidence="1">
    <location>
        <begin position="1"/>
        <end position="10"/>
    </location>
</feature>
<feature type="region of interest" description="Disordered" evidence="1">
    <location>
        <begin position="1"/>
        <end position="33"/>
    </location>
</feature>
<sequence length="164" mass="18023">MKRRDGEARTPDPQGDVVQAPEKDANSQMMPKQTTDVDRLVGIRITALRKARGLSQTALGNAVGVTFQQVQKYEKGQNRVGAGRLREIARLLEVPVSAFFEESEPRENAQEDVFGFLSAHGAIELLRAYAQIEDEQMRRDVLALVRSAARLAQARSAPPAADPA</sequence>
<accession>A0A1I4PCC6</accession>